<reference evidence="1" key="1">
    <citation type="submission" date="2015-04" db="UniProtKB">
        <authorList>
            <consortium name="EnsemblPlants"/>
        </authorList>
    </citation>
    <scope>IDENTIFICATION</scope>
</reference>
<reference evidence="1" key="2">
    <citation type="submission" date="2018-05" db="EMBL/GenBank/DDBJ databases">
        <title>OmerRS3 (Oryza meridionalis Reference Sequence Version 3).</title>
        <authorList>
            <person name="Zhang J."/>
            <person name="Kudrna D."/>
            <person name="Lee S."/>
            <person name="Talag J."/>
            <person name="Welchert J."/>
            <person name="Wing R.A."/>
        </authorList>
    </citation>
    <scope>NUCLEOTIDE SEQUENCE [LARGE SCALE GENOMIC DNA]</scope>
    <source>
        <strain evidence="1">cv. OR44</strain>
    </source>
</reference>
<organism evidence="1">
    <name type="scientific">Oryza meridionalis</name>
    <dbReference type="NCBI Taxonomy" id="40149"/>
    <lineage>
        <taxon>Eukaryota</taxon>
        <taxon>Viridiplantae</taxon>
        <taxon>Streptophyta</taxon>
        <taxon>Embryophyta</taxon>
        <taxon>Tracheophyta</taxon>
        <taxon>Spermatophyta</taxon>
        <taxon>Magnoliopsida</taxon>
        <taxon>Liliopsida</taxon>
        <taxon>Poales</taxon>
        <taxon>Poaceae</taxon>
        <taxon>BOP clade</taxon>
        <taxon>Oryzoideae</taxon>
        <taxon>Oryzeae</taxon>
        <taxon>Oryzinae</taxon>
        <taxon>Oryza</taxon>
    </lineage>
</organism>
<dbReference type="AlphaFoldDB" id="A0A0E0CBB2"/>
<dbReference type="Gramene" id="OMERI01G36790.1">
    <property type="protein sequence ID" value="OMERI01G36790.1"/>
    <property type="gene ID" value="OMERI01G36790"/>
</dbReference>
<accession>A0A0E0CBB2</accession>
<dbReference type="EnsemblPlants" id="OMERI01G36790.1">
    <property type="protein sequence ID" value="OMERI01G36790.1"/>
    <property type="gene ID" value="OMERI01G36790"/>
</dbReference>
<dbReference type="HOGENOM" id="CLU_2762056_0_0_1"/>
<proteinExistence type="predicted"/>
<protein>
    <submittedName>
        <fullName evidence="1">Uncharacterized protein</fullName>
    </submittedName>
</protein>
<evidence type="ECO:0000313" key="2">
    <source>
        <dbReference type="Proteomes" id="UP000008021"/>
    </source>
</evidence>
<name>A0A0E0CBB2_9ORYZ</name>
<sequence length="70" mass="7214">MLLVTRVLPSTAKHSGGPSLYIPLRLVHSSAGNPLCRRACAQESPSSPTATAMQMLTLSSSSICSSTSAP</sequence>
<dbReference type="Proteomes" id="UP000008021">
    <property type="component" value="Chromosome 1"/>
</dbReference>
<evidence type="ECO:0000313" key="1">
    <source>
        <dbReference type="EnsemblPlants" id="OMERI01G36790.1"/>
    </source>
</evidence>
<keyword evidence="2" id="KW-1185">Reference proteome</keyword>